<comment type="caution">
    <text evidence="1">The sequence shown here is derived from an EMBL/GenBank/DDBJ whole genome shotgun (WGS) entry which is preliminary data.</text>
</comment>
<name>A0ABV7UVJ9_9GAMM</name>
<proteinExistence type="predicted"/>
<sequence>MQRHSSHPKPPSKRYDEDHYRAVYRDAPYYSTGRDWCDYAPAYRYGHSARDEHPDERFEEIEHQLARDWLRRKADSRLQWTEARGAVEDAWRQYDEADPAAHRGH</sequence>
<dbReference type="EMBL" id="JBHRYF010000008">
    <property type="protein sequence ID" value="MFC3660477.1"/>
    <property type="molecule type" value="Genomic_DNA"/>
</dbReference>
<accession>A0ABV7UVJ9</accession>
<gene>
    <name evidence="1" type="ORF">ACFOM9_10405</name>
</gene>
<evidence type="ECO:0000313" key="2">
    <source>
        <dbReference type="Proteomes" id="UP001595724"/>
    </source>
</evidence>
<dbReference type="RefSeq" id="WP_386709981.1">
    <property type="nucleotide sequence ID" value="NZ_JBHRYF010000008.1"/>
</dbReference>
<protein>
    <submittedName>
        <fullName evidence="1">Uncharacterized protein</fullName>
    </submittedName>
</protein>
<organism evidence="1 2">
    <name type="scientific">Luteimonas notoginsengisoli</name>
    <dbReference type="NCBI Taxonomy" id="1578200"/>
    <lineage>
        <taxon>Bacteria</taxon>
        <taxon>Pseudomonadati</taxon>
        <taxon>Pseudomonadota</taxon>
        <taxon>Gammaproteobacteria</taxon>
        <taxon>Lysobacterales</taxon>
        <taxon>Lysobacteraceae</taxon>
        <taxon>Luteimonas</taxon>
    </lineage>
</organism>
<keyword evidence="2" id="KW-1185">Reference proteome</keyword>
<reference evidence="2" key="1">
    <citation type="journal article" date="2019" name="Int. J. Syst. Evol. Microbiol.">
        <title>The Global Catalogue of Microorganisms (GCM) 10K type strain sequencing project: providing services to taxonomists for standard genome sequencing and annotation.</title>
        <authorList>
            <consortium name="The Broad Institute Genomics Platform"/>
            <consortium name="The Broad Institute Genome Sequencing Center for Infectious Disease"/>
            <person name="Wu L."/>
            <person name="Ma J."/>
        </authorList>
    </citation>
    <scope>NUCLEOTIDE SEQUENCE [LARGE SCALE GENOMIC DNA]</scope>
    <source>
        <strain evidence="2">KCTC 42211</strain>
    </source>
</reference>
<dbReference type="Proteomes" id="UP001595724">
    <property type="component" value="Unassembled WGS sequence"/>
</dbReference>
<evidence type="ECO:0000313" key="1">
    <source>
        <dbReference type="EMBL" id="MFC3660477.1"/>
    </source>
</evidence>